<evidence type="ECO:0000313" key="11">
    <source>
        <dbReference type="EMBL" id="SPQ95742.1"/>
    </source>
</evidence>
<evidence type="ECO:0000256" key="3">
    <source>
        <dbReference type="ARBA" id="ARBA00012533"/>
    </source>
</evidence>
<keyword evidence="11" id="KW-0496">Mitochondrion</keyword>
<evidence type="ECO:0000256" key="2">
    <source>
        <dbReference type="ARBA" id="ARBA00004496"/>
    </source>
</evidence>
<comment type="similarity">
    <text evidence="9">Belongs to the methyltransferase superfamily. METTL18 family.</text>
</comment>
<dbReference type="GO" id="GO:0005737">
    <property type="term" value="C:cytoplasm"/>
    <property type="evidence" value="ECO:0007669"/>
    <property type="project" value="UniProtKB-SubCell"/>
</dbReference>
<evidence type="ECO:0000256" key="5">
    <source>
        <dbReference type="ARBA" id="ARBA00022603"/>
    </source>
</evidence>
<comment type="subcellular location">
    <subcellularLocation>
        <location evidence="2">Cytoplasm</location>
    </subcellularLocation>
    <subcellularLocation>
        <location evidence="1">Nucleus</location>
    </subcellularLocation>
</comment>
<dbReference type="GO" id="GO:0032259">
    <property type="term" value="P:methylation"/>
    <property type="evidence" value="ECO:0007669"/>
    <property type="project" value="UniProtKB-KW"/>
</dbReference>
<dbReference type="GO" id="GO:0018064">
    <property type="term" value="F:protein-L-histidine N-tele-methyltransferase activity"/>
    <property type="evidence" value="ECO:0007669"/>
    <property type="project" value="UniProtKB-EC"/>
</dbReference>
<evidence type="ECO:0000256" key="9">
    <source>
        <dbReference type="ARBA" id="ARBA00038126"/>
    </source>
</evidence>
<evidence type="ECO:0000313" key="10">
    <source>
        <dbReference type="EMBL" id="CEO98971.1"/>
    </source>
</evidence>
<accession>A0A0G4IV30</accession>
<evidence type="ECO:0000256" key="1">
    <source>
        <dbReference type="ARBA" id="ARBA00004123"/>
    </source>
</evidence>
<dbReference type="STRING" id="37360.A0A0G4IV30"/>
<evidence type="ECO:0000256" key="6">
    <source>
        <dbReference type="ARBA" id="ARBA00022679"/>
    </source>
</evidence>
<keyword evidence="4" id="KW-0963">Cytoplasm</keyword>
<dbReference type="OrthoDB" id="1723750at2759"/>
<gene>
    <name evidence="10" type="ORF">PBRA_007085</name>
    <name evidence="11" type="ORF">PLBR_LOCUS2957</name>
</gene>
<dbReference type="EMBL" id="CDSF01000088">
    <property type="protein sequence ID" value="CEO98971.1"/>
    <property type="molecule type" value="Genomic_DNA"/>
</dbReference>
<evidence type="ECO:0000313" key="12">
    <source>
        <dbReference type="Proteomes" id="UP000039324"/>
    </source>
</evidence>
<dbReference type="EMBL" id="OVEO01000004">
    <property type="protein sequence ID" value="SPQ95742.1"/>
    <property type="molecule type" value="Genomic_DNA"/>
</dbReference>
<protein>
    <recommendedName>
        <fullName evidence="3">protein-histidine N-methyltransferase</fullName>
        <ecNumber evidence="3">2.1.1.85</ecNumber>
    </recommendedName>
</protein>
<evidence type="ECO:0000256" key="4">
    <source>
        <dbReference type="ARBA" id="ARBA00022490"/>
    </source>
</evidence>
<dbReference type="GO" id="GO:0005634">
    <property type="term" value="C:nucleus"/>
    <property type="evidence" value="ECO:0007669"/>
    <property type="project" value="UniProtKB-SubCell"/>
</dbReference>
<reference evidence="10 12" key="1">
    <citation type="submission" date="2015-02" db="EMBL/GenBank/DDBJ databases">
        <authorList>
            <person name="Chooi Y.-H."/>
        </authorList>
    </citation>
    <scope>NUCLEOTIDE SEQUENCE [LARGE SCALE GENOMIC DNA]</scope>
    <source>
        <strain evidence="10">E3</strain>
    </source>
</reference>
<dbReference type="InterPro" id="IPR019410">
    <property type="entry name" value="Methyltransf_16"/>
</dbReference>
<keyword evidence="8" id="KW-0539">Nucleus</keyword>
<evidence type="ECO:0000256" key="8">
    <source>
        <dbReference type="ARBA" id="ARBA00023242"/>
    </source>
</evidence>
<dbReference type="Pfam" id="PF10294">
    <property type="entry name" value="Methyltransf_16"/>
    <property type="match status" value="1"/>
</dbReference>
<dbReference type="OMA" id="IKKCMSH"/>
<dbReference type="CDD" id="cd02440">
    <property type="entry name" value="AdoMet_MTases"/>
    <property type="match status" value="1"/>
</dbReference>
<evidence type="ECO:0000313" key="13">
    <source>
        <dbReference type="Proteomes" id="UP000290189"/>
    </source>
</evidence>
<dbReference type="InterPro" id="IPR029063">
    <property type="entry name" value="SAM-dependent_MTases_sf"/>
</dbReference>
<reference evidence="11 13" key="2">
    <citation type="submission" date="2018-03" db="EMBL/GenBank/DDBJ databases">
        <authorList>
            <person name="Fogelqvist J."/>
        </authorList>
    </citation>
    <scope>NUCLEOTIDE SEQUENCE [LARGE SCALE GENOMIC DNA]</scope>
</reference>
<keyword evidence="6" id="KW-0808">Transferase</keyword>
<dbReference type="EC" id="2.1.1.85" evidence="3"/>
<dbReference type="AlphaFoldDB" id="A0A0G4IV30"/>
<organism evidence="10 12">
    <name type="scientific">Plasmodiophora brassicae</name>
    <name type="common">Clubroot disease agent</name>
    <dbReference type="NCBI Taxonomy" id="37360"/>
    <lineage>
        <taxon>Eukaryota</taxon>
        <taxon>Sar</taxon>
        <taxon>Rhizaria</taxon>
        <taxon>Endomyxa</taxon>
        <taxon>Phytomyxea</taxon>
        <taxon>Plasmodiophorida</taxon>
        <taxon>Plasmodiophoridae</taxon>
        <taxon>Plasmodiophora</taxon>
    </lineage>
</organism>
<dbReference type="Proteomes" id="UP000039324">
    <property type="component" value="Unassembled WGS sequence"/>
</dbReference>
<keyword evidence="5" id="KW-0489">Methyltransferase</keyword>
<dbReference type="Proteomes" id="UP000290189">
    <property type="component" value="Unassembled WGS sequence"/>
</dbReference>
<evidence type="ECO:0000256" key="7">
    <source>
        <dbReference type="ARBA" id="ARBA00022691"/>
    </source>
</evidence>
<dbReference type="Gene3D" id="3.40.50.150">
    <property type="entry name" value="Vaccinia Virus protein VP39"/>
    <property type="match status" value="1"/>
</dbReference>
<proteinExistence type="inferred from homology"/>
<dbReference type="PANTHER" id="PTHR14614">
    <property type="entry name" value="HEPATOCELLULAR CARCINOMA-ASSOCIATED ANTIGEN"/>
    <property type="match status" value="1"/>
</dbReference>
<geneLocation type="mitochondrion" evidence="11"/>
<sequence>MASSFRFGFGDAADDDDRVEAVQGSPAAGAFVAHFEEVAPPNRTSTSAPSQVVRVASWEFRQTVFDRRQLSDEYASLKALLHASDLLPNVYEGGFKLWECAVDLVQYLQANAVDLSGMQVMDLGCGHGLPGIFALSHGAARAVFQDLNASVLQHVTIPNASANRCLRGARFLAGDWRDDRLVSAACADGQFDMVFSCDTLYSAATYPSLVRMIDRCLKRDGIAFVAAKTYYFGVGGSVQAFLDTVNQADGALHGAVIATLEDGQSNIREIVEIRKR</sequence>
<keyword evidence="7" id="KW-0949">S-adenosyl-L-methionine</keyword>
<dbReference type="SUPFAM" id="SSF53335">
    <property type="entry name" value="S-adenosyl-L-methionine-dependent methyltransferases"/>
    <property type="match status" value="1"/>
</dbReference>
<dbReference type="PANTHER" id="PTHR14614:SF39">
    <property type="entry name" value="HISTIDINE PROTEIN METHYLTRANSFERASE 1 HOMOLOG"/>
    <property type="match status" value="1"/>
</dbReference>
<name>A0A0G4IV30_PLABS</name>
<keyword evidence="12" id="KW-1185">Reference proteome</keyword>